<feature type="region of interest" description="Disordered" evidence="1">
    <location>
        <begin position="1"/>
        <end position="78"/>
    </location>
</feature>
<name>A0A918HQQ5_9ACTN</name>
<keyword evidence="4" id="KW-1185">Reference proteome</keyword>
<dbReference type="AlphaFoldDB" id="A0A918HQQ5"/>
<evidence type="ECO:0000256" key="1">
    <source>
        <dbReference type="SAM" id="MobiDB-lite"/>
    </source>
</evidence>
<reference evidence="3" key="2">
    <citation type="submission" date="2020-09" db="EMBL/GenBank/DDBJ databases">
        <authorList>
            <person name="Sun Q."/>
            <person name="Ohkuma M."/>
        </authorList>
    </citation>
    <scope>NUCLEOTIDE SEQUENCE</scope>
    <source>
        <strain evidence="3">JCM 4125</strain>
    </source>
</reference>
<accession>A0A918HQQ5</accession>
<evidence type="ECO:0000313" key="4">
    <source>
        <dbReference type="Proteomes" id="UP000646776"/>
    </source>
</evidence>
<organism evidence="3 4">
    <name type="scientific">Streptomyces phaeofaciens</name>
    <dbReference type="NCBI Taxonomy" id="68254"/>
    <lineage>
        <taxon>Bacteria</taxon>
        <taxon>Bacillati</taxon>
        <taxon>Actinomycetota</taxon>
        <taxon>Actinomycetes</taxon>
        <taxon>Kitasatosporales</taxon>
        <taxon>Streptomycetaceae</taxon>
        <taxon>Streptomyces</taxon>
    </lineage>
</organism>
<gene>
    <name evidence="3" type="ORF">GCM10010226_86580</name>
</gene>
<reference evidence="3" key="1">
    <citation type="journal article" date="2014" name="Int. J. Syst. Evol. Microbiol.">
        <title>Complete genome sequence of Corynebacterium casei LMG S-19264T (=DSM 44701T), isolated from a smear-ripened cheese.</title>
        <authorList>
            <consortium name="US DOE Joint Genome Institute (JGI-PGF)"/>
            <person name="Walter F."/>
            <person name="Albersmeier A."/>
            <person name="Kalinowski J."/>
            <person name="Ruckert C."/>
        </authorList>
    </citation>
    <scope>NUCLEOTIDE SEQUENCE</scope>
    <source>
        <strain evidence="3">JCM 4125</strain>
    </source>
</reference>
<dbReference type="Proteomes" id="UP000646776">
    <property type="component" value="Unassembled WGS sequence"/>
</dbReference>
<evidence type="ECO:0000259" key="2">
    <source>
        <dbReference type="Pfam" id="PF13020"/>
    </source>
</evidence>
<proteinExistence type="predicted"/>
<dbReference type="Pfam" id="PF13020">
    <property type="entry name" value="NOV_C"/>
    <property type="match status" value="1"/>
</dbReference>
<feature type="domain" description="Protein NO VEIN C-terminal" evidence="2">
    <location>
        <begin position="84"/>
        <end position="160"/>
    </location>
</feature>
<comment type="caution">
    <text evidence="3">The sequence shown here is derived from an EMBL/GenBank/DDBJ whole genome shotgun (WGS) entry which is preliminary data.</text>
</comment>
<protein>
    <recommendedName>
        <fullName evidence="2">Protein NO VEIN C-terminal domain-containing protein</fullName>
    </recommendedName>
</protein>
<evidence type="ECO:0000313" key="3">
    <source>
        <dbReference type="EMBL" id="GGT95551.1"/>
    </source>
</evidence>
<sequence>MVTPLTDAAREQHASPHHKRTRSSGEQQGTTVKAAEADGAAPGAFRPGQHPSRPQMPAASQAEGLHGTMGRLTGGGVVGNKETEQAAITHVMALERAAGRDPKDVHTSGLPYDVESSPRMIEVKAFSRSARSKALPLERRQAEAVRANPEHYYLYVVDNLAGLDGAEVGVRILHGEALLAMIERTQPQITYWPTFRAAEYEQAERLL</sequence>
<dbReference type="InterPro" id="IPR024975">
    <property type="entry name" value="NOV_C"/>
</dbReference>
<dbReference type="EMBL" id="BMSA01000048">
    <property type="protein sequence ID" value="GGT95551.1"/>
    <property type="molecule type" value="Genomic_DNA"/>
</dbReference>